<organism evidence="9 10">
    <name type="scientific">Pelosinus propionicus DSM 13327</name>
    <dbReference type="NCBI Taxonomy" id="1123291"/>
    <lineage>
        <taxon>Bacteria</taxon>
        <taxon>Bacillati</taxon>
        <taxon>Bacillota</taxon>
        <taxon>Negativicutes</taxon>
        <taxon>Selenomonadales</taxon>
        <taxon>Sporomusaceae</taxon>
        <taxon>Pelosinus</taxon>
    </lineage>
</organism>
<keyword evidence="6 7" id="KW-0472">Membrane</keyword>
<feature type="transmembrane region" description="Helical" evidence="7">
    <location>
        <begin position="286"/>
        <end position="305"/>
    </location>
</feature>
<dbReference type="OrthoDB" id="9805239at2"/>
<protein>
    <submittedName>
        <fullName evidence="9">Permease of the drug/metabolite transporter (DMT) superfamily</fullName>
    </submittedName>
</protein>
<dbReference type="Pfam" id="PF00892">
    <property type="entry name" value="EamA"/>
    <property type="match status" value="2"/>
</dbReference>
<evidence type="ECO:0000256" key="1">
    <source>
        <dbReference type="ARBA" id="ARBA00004651"/>
    </source>
</evidence>
<evidence type="ECO:0000256" key="6">
    <source>
        <dbReference type="ARBA" id="ARBA00023136"/>
    </source>
</evidence>
<feature type="transmembrane region" description="Helical" evidence="7">
    <location>
        <begin position="229"/>
        <end position="250"/>
    </location>
</feature>
<dbReference type="PANTHER" id="PTHR32322:SF18">
    <property type="entry name" value="S-ADENOSYLMETHIONINE_S-ADENOSYLHOMOCYSTEINE TRANSPORTER"/>
    <property type="match status" value="1"/>
</dbReference>
<evidence type="ECO:0000313" key="9">
    <source>
        <dbReference type="EMBL" id="SFL43572.1"/>
    </source>
</evidence>
<feature type="transmembrane region" description="Helical" evidence="7">
    <location>
        <begin position="197"/>
        <end position="217"/>
    </location>
</feature>
<dbReference type="SUPFAM" id="SSF103481">
    <property type="entry name" value="Multidrug resistance efflux transporter EmrE"/>
    <property type="match status" value="2"/>
</dbReference>
<accession>A0A1I4HN34</accession>
<dbReference type="Gene3D" id="1.10.3730.20">
    <property type="match status" value="1"/>
</dbReference>
<dbReference type="InterPro" id="IPR050638">
    <property type="entry name" value="AA-Vitamin_Transporters"/>
</dbReference>
<dbReference type="RefSeq" id="WP_090932912.1">
    <property type="nucleotide sequence ID" value="NZ_FOTS01000004.1"/>
</dbReference>
<evidence type="ECO:0000313" key="10">
    <source>
        <dbReference type="Proteomes" id="UP000199520"/>
    </source>
</evidence>
<name>A0A1I4HN34_9FIRM</name>
<evidence type="ECO:0000256" key="3">
    <source>
        <dbReference type="ARBA" id="ARBA00022475"/>
    </source>
</evidence>
<feature type="transmembrane region" description="Helical" evidence="7">
    <location>
        <begin position="111"/>
        <end position="130"/>
    </location>
</feature>
<dbReference type="Proteomes" id="UP000199520">
    <property type="component" value="Unassembled WGS sequence"/>
</dbReference>
<evidence type="ECO:0000256" key="4">
    <source>
        <dbReference type="ARBA" id="ARBA00022692"/>
    </source>
</evidence>
<feature type="transmembrane region" description="Helical" evidence="7">
    <location>
        <begin position="50"/>
        <end position="68"/>
    </location>
</feature>
<comment type="subcellular location">
    <subcellularLocation>
        <location evidence="1">Cell membrane</location>
        <topology evidence="1">Multi-pass membrane protein</topology>
    </subcellularLocation>
</comment>
<dbReference type="STRING" id="1123291.SAMN04490355_1004122"/>
<keyword evidence="3" id="KW-1003">Cell membrane</keyword>
<keyword evidence="5 7" id="KW-1133">Transmembrane helix</keyword>
<dbReference type="InterPro" id="IPR037185">
    <property type="entry name" value="EmrE-like"/>
</dbReference>
<dbReference type="GO" id="GO:0005886">
    <property type="term" value="C:plasma membrane"/>
    <property type="evidence" value="ECO:0007669"/>
    <property type="project" value="UniProtKB-SubCell"/>
</dbReference>
<feature type="transmembrane region" description="Helical" evidence="7">
    <location>
        <begin position="20"/>
        <end position="38"/>
    </location>
</feature>
<keyword evidence="4 7" id="KW-0812">Transmembrane</keyword>
<evidence type="ECO:0000256" key="2">
    <source>
        <dbReference type="ARBA" id="ARBA00007362"/>
    </source>
</evidence>
<feature type="domain" description="EamA" evidence="8">
    <location>
        <begin position="168"/>
        <end position="302"/>
    </location>
</feature>
<feature type="transmembrane region" description="Helical" evidence="7">
    <location>
        <begin position="137"/>
        <end position="154"/>
    </location>
</feature>
<feature type="transmembrane region" description="Helical" evidence="7">
    <location>
        <begin position="166"/>
        <end position="185"/>
    </location>
</feature>
<keyword evidence="10" id="KW-1185">Reference proteome</keyword>
<evidence type="ECO:0000256" key="5">
    <source>
        <dbReference type="ARBA" id="ARBA00022989"/>
    </source>
</evidence>
<dbReference type="EMBL" id="FOTS01000004">
    <property type="protein sequence ID" value="SFL43572.1"/>
    <property type="molecule type" value="Genomic_DNA"/>
</dbReference>
<evidence type="ECO:0000259" key="8">
    <source>
        <dbReference type="Pfam" id="PF00892"/>
    </source>
</evidence>
<comment type="similarity">
    <text evidence="2">Belongs to the EamA transporter family.</text>
</comment>
<evidence type="ECO:0000256" key="7">
    <source>
        <dbReference type="SAM" id="Phobius"/>
    </source>
</evidence>
<dbReference type="InterPro" id="IPR000620">
    <property type="entry name" value="EamA_dom"/>
</dbReference>
<gene>
    <name evidence="9" type="ORF">SAMN04490355_1004122</name>
</gene>
<reference evidence="10" key="1">
    <citation type="submission" date="2016-10" db="EMBL/GenBank/DDBJ databases">
        <authorList>
            <person name="Varghese N."/>
            <person name="Submissions S."/>
        </authorList>
    </citation>
    <scope>NUCLEOTIDE SEQUENCE [LARGE SCALE GENOMIC DNA]</scope>
    <source>
        <strain evidence="10">DSM 13327</strain>
    </source>
</reference>
<sequence>MQIFLEKVKTNMKLLAADKILANLAMLVTVTLWGMSFISIKTAVSEVPPITLALLRFMIASTILFLLTKKKEPAAKLQRCDLGKMTIAGFFGITLYFYLENTGISLTTASSAALITAIIPILAIALDVLVFKTKLPLIQSIGIIGAMSGAYLAITANGKLDFSSQTFLGNLCIVGAMLSWSLYTLLNKSLNGKYSGLFLTTYQTLFGTLFLIPLSLFEYHQWHLFSWNALGNILYLGICCSALGYFLYIYALSKLDVTITTLYLNLMSIIGVLSGHFLLAESIFPAQIIGGIMILISIIIINCTASPIKNVACENS</sequence>
<dbReference type="PANTHER" id="PTHR32322">
    <property type="entry name" value="INNER MEMBRANE TRANSPORTER"/>
    <property type="match status" value="1"/>
</dbReference>
<feature type="transmembrane region" description="Helical" evidence="7">
    <location>
        <begin position="262"/>
        <end position="280"/>
    </location>
</feature>
<feature type="transmembrane region" description="Helical" evidence="7">
    <location>
        <begin position="80"/>
        <end position="99"/>
    </location>
</feature>
<dbReference type="AlphaFoldDB" id="A0A1I4HN34"/>
<feature type="domain" description="EamA" evidence="8">
    <location>
        <begin position="22"/>
        <end position="154"/>
    </location>
</feature>
<proteinExistence type="inferred from homology"/>